<sequence length="155" mass="17491">MTSPYVFVADAAFPLHVNPMRPYPGSCLSEDQRIYNYRHSRARRVIENAFGILAARWRILGWPIECTPEKTVNIVKACVALHNYLTCTDTTNTLTTSYIPPHFVDMPIHPGRFSNARATRAAIATRNTLMQFFCSAHGSVPWQDAIINRGVLNQV</sequence>
<keyword evidence="7" id="KW-0539">Nucleus</keyword>
<dbReference type="GO" id="GO:0046872">
    <property type="term" value="F:metal ion binding"/>
    <property type="evidence" value="ECO:0007669"/>
    <property type="project" value="UniProtKB-KW"/>
</dbReference>
<comment type="caution">
    <text evidence="9">The sequence shown here is derived from an EMBL/GenBank/DDBJ whole genome shotgun (WGS) entry which is preliminary data.</text>
</comment>
<proteinExistence type="inferred from homology"/>
<accession>A0A8T2MD38</accession>
<dbReference type="Proteomes" id="UP000752171">
    <property type="component" value="Unassembled WGS sequence"/>
</dbReference>
<feature type="domain" description="DDE Tnp4" evidence="8">
    <location>
        <begin position="3"/>
        <end position="83"/>
    </location>
</feature>
<evidence type="ECO:0000256" key="6">
    <source>
        <dbReference type="ARBA" id="ARBA00022801"/>
    </source>
</evidence>
<evidence type="ECO:0000256" key="4">
    <source>
        <dbReference type="ARBA" id="ARBA00022722"/>
    </source>
</evidence>
<protein>
    <submittedName>
        <fullName evidence="9">Fez family zinc finger protein erm-like isoform X2</fullName>
    </submittedName>
</protein>
<dbReference type="AlphaFoldDB" id="A0A8T2MD38"/>
<dbReference type="EMBL" id="JAICCE010000001">
    <property type="protein sequence ID" value="KAG9282363.1"/>
    <property type="molecule type" value="Genomic_DNA"/>
</dbReference>
<evidence type="ECO:0000256" key="1">
    <source>
        <dbReference type="ARBA" id="ARBA00001968"/>
    </source>
</evidence>
<evidence type="ECO:0000256" key="3">
    <source>
        <dbReference type="ARBA" id="ARBA00006958"/>
    </source>
</evidence>
<comment type="cofactor">
    <cofactor evidence="1">
        <name>a divalent metal cation</name>
        <dbReference type="ChEBI" id="CHEBI:60240"/>
    </cofactor>
</comment>
<name>A0A8T2MD38_ASTMX</name>
<dbReference type="PANTHER" id="PTHR22930">
    <property type="match status" value="1"/>
</dbReference>
<evidence type="ECO:0000313" key="10">
    <source>
        <dbReference type="Proteomes" id="UP000752171"/>
    </source>
</evidence>
<dbReference type="GO" id="GO:0004518">
    <property type="term" value="F:nuclease activity"/>
    <property type="evidence" value="ECO:0007669"/>
    <property type="project" value="UniProtKB-KW"/>
</dbReference>
<comment type="subcellular location">
    <subcellularLocation>
        <location evidence="2">Nucleus</location>
    </subcellularLocation>
</comment>
<evidence type="ECO:0000256" key="5">
    <source>
        <dbReference type="ARBA" id="ARBA00022723"/>
    </source>
</evidence>
<keyword evidence="6" id="KW-0378">Hydrolase</keyword>
<keyword evidence="5" id="KW-0479">Metal-binding</keyword>
<keyword evidence="4" id="KW-0540">Nuclease</keyword>
<dbReference type="GO" id="GO:0016787">
    <property type="term" value="F:hydrolase activity"/>
    <property type="evidence" value="ECO:0007669"/>
    <property type="project" value="UniProtKB-KW"/>
</dbReference>
<comment type="similarity">
    <text evidence="3">Belongs to the HARBI1 family.</text>
</comment>
<dbReference type="InterPro" id="IPR027806">
    <property type="entry name" value="HARBI1_dom"/>
</dbReference>
<dbReference type="GO" id="GO:0005634">
    <property type="term" value="C:nucleus"/>
    <property type="evidence" value="ECO:0007669"/>
    <property type="project" value="UniProtKB-SubCell"/>
</dbReference>
<evidence type="ECO:0000256" key="2">
    <source>
        <dbReference type="ARBA" id="ARBA00004123"/>
    </source>
</evidence>
<dbReference type="InterPro" id="IPR045249">
    <property type="entry name" value="HARBI1-like"/>
</dbReference>
<evidence type="ECO:0000313" key="9">
    <source>
        <dbReference type="EMBL" id="KAG9282363.1"/>
    </source>
</evidence>
<organism evidence="9 10">
    <name type="scientific">Astyanax mexicanus</name>
    <name type="common">Blind cave fish</name>
    <name type="synonym">Astyanax fasciatus mexicanus</name>
    <dbReference type="NCBI Taxonomy" id="7994"/>
    <lineage>
        <taxon>Eukaryota</taxon>
        <taxon>Metazoa</taxon>
        <taxon>Chordata</taxon>
        <taxon>Craniata</taxon>
        <taxon>Vertebrata</taxon>
        <taxon>Euteleostomi</taxon>
        <taxon>Actinopterygii</taxon>
        <taxon>Neopterygii</taxon>
        <taxon>Teleostei</taxon>
        <taxon>Ostariophysi</taxon>
        <taxon>Characiformes</taxon>
        <taxon>Characoidei</taxon>
        <taxon>Acestrorhamphidae</taxon>
        <taxon>Acestrorhamphinae</taxon>
        <taxon>Astyanax</taxon>
    </lineage>
</organism>
<dbReference type="Pfam" id="PF13359">
    <property type="entry name" value="DDE_Tnp_4"/>
    <property type="match status" value="1"/>
</dbReference>
<gene>
    <name evidence="9" type="ORF">AMEX_G1008</name>
</gene>
<dbReference type="PANTHER" id="PTHR22930:SF269">
    <property type="entry name" value="NUCLEASE HARBI1-LIKE PROTEIN"/>
    <property type="match status" value="1"/>
</dbReference>
<evidence type="ECO:0000259" key="8">
    <source>
        <dbReference type="Pfam" id="PF13359"/>
    </source>
</evidence>
<reference evidence="9 10" key="1">
    <citation type="submission" date="2021-07" db="EMBL/GenBank/DDBJ databases">
        <authorList>
            <person name="Imarazene B."/>
            <person name="Zahm M."/>
            <person name="Klopp C."/>
            <person name="Cabau C."/>
            <person name="Beille S."/>
            <person name="Jouanno E."/>
            <person name="Castinel A."/>
            <person name="Lluch J."/>
            <person name="Gil L."/>
            <person name="Kuchtly C."/>
            <person name="Lopez Roques C."/>
            <person name="Donnadieu C."/>
            <person name="Parrinello H."/>
            <person name="Journot L."/>
            <person name="Du K."/>
            <person name="Schartl M."/>
            <person name="Retaux S."/>
            <person name="Guiguen Y."/>
        </authorList>
    </citation>
    <scope>NUCLEOTIDE SEQUENCE [LARGE SCALE GENOMIC DNA]</scope>
    <source>
        <strain evidence="9">Pach_M1</strain>
        <tissue evidence="9">Testis</tissue>
    </source>
</reference>
<evidence type="ECO:0000256" key="7">
    <source>
        <dbReference type="ARBA" id="ARBA00023242"/>
    </source>
</evidence>